<dbReference type="SUPFAM" id="SSF54928">
    <property type="entry name" value="RNA-binding domain, RBD"/>
    <property type="match status" value="1"/>
</dbReference>
<dbReference type="Pfam" id="PF17780">
    <property type="entry name" value="OCRE"/>
    <property type="match status" value="1"/>
</dbReference>
<dbReference type="EMBL" id="GIBP01001220">
    <property type="protein sequence ID" value="NDV30189.1"/>
    <property type="molecule type" value="Transcribed_RNA"/>
</dbReference>
<comment type="subcellular location">
    <subcellularLocation>
        <location evidence="1">Nucleus</location>
    </subcellularLocation>
</comment>
<evidence type="ECO:0000256" key="1">
    <source>
        <dbReference type="ARBA" id="ARBA00004123"/>
    </source>
</evidence>
<dbReference type="GO" id="GO:0005634">
    <property type="term" value="C:nucleus"/>
    <property type="evidence" value="ECO:0007669"/>
    <property type="project" value="UniProtKB-SubCell"/>
</dbReference>
<feature type="compositionally biased region" description="Polar residues" evidence="4">
    <location>
        <begin position="272"/>
        <end position="283"/>
    </location>
</feature>
<dbReference type="PROSITE" id="PS50102">
    <property type="entry name" value="RRM"/>
    <property type="match status" value="1"/>
</dbReference>
<dbReference type="PANTHER" id="PTHR13948">
    <property type="entry name" value="RNA-BINDING PROTEIN"/>
    <property type="match status" value="1"/>
</dbReference>
<keyword evidence="3" id="KW-0694">RNA-binding</keyword>
<dbReference type="PANTHER" id="PTHR13948:SF3">
    <property type="entry name" value="FI21118P1"/>
    <property type="match status" value="1"/>
</dbReference>
<feature type="domain" description="RRM" evidence="5">
    <location>
        <begin position="25"/>
        <end position="105"/>
    </location>
</feature>
<accession>A0A6B2KZR4</accession>
<feature type="compositionally biased region" description="Low complexity" evidence="4">
    <location>
        <begin position="345"/>
        <end position="371"/>
    </location>
</feature>
<dbReference type="InterPro" id="IPR041591">
    <property type="entry name" value="OCRE"/>
</dbReference>
<evidence type="ECO:0000313" key="6">
    <source>
        <dbReference type="EMBL" id="NDV30189.1"/>
    </source>
</evidence>
<sequence>MTCLNCSREKPDDAILCPSDKQQSNVILVRGLHPNTTRETLVNVFAQFQRQLQDVRLIKDKTTGLSRGFCFVEFYSVPDAAYVLHTAGNQFYVDSQLVSLTFADTTPNRRNGRRPEEYGEDYILNEFLGDTAANEVAAQYLPRNLPPNAQWRFDEQTGYYFEMTSGYYYDYNSGFYFDPTTQLYYQYDPVLGHFVSSDSQMLYNVEPEKPAAAENEIDYFLSAIATTNQKIAASVAVVSHPHPVVEIPAEVVSEVPVMHAQQPEKIEPLPNPVQTSAPTSSTAKPKKKVTTVLSAPTTVPILPPEKEKKVGKSKKPGLTAGLNKQYASDINRWSKKTQELKETEQSQQPQTNQQNQQPQQTTPPSSTPAQPGDLLHCNLKISFECILTFFGPVLSYFSQTQGKGGVWLGSSLPDLVNPNIC</sequence>
<name>A0A6B2KZR4_9EUKA</name>
<dbReference type="GO" id="GO:0000398">
    <property type="term" value="P:mRNA splicing, via spliceosome"/>
    <property type="evidence" value="ECO:0007669"/>
    <property type="project" value="TreeGrafter"/>
</dbReference>
<evidence type="ECO:0000256" key="4">
    <source>
        <dbReference type="SAM" id="MobiDB-lite"/>
    </source>
</evidence>
<organism evidence="6">
    <name type="scientific">Arcella intermedia</name>
    <dbReference type="NCBI Taxonomy" id="1963864"/>
    <lineage>
        <taxon>Eukaryota</taxon>
        <taxon>Amoebozoa</taxon>
        <taxon>Tubulinea</taxon>
        <taxon>Elardia</taxon>
        <taxon>Arcellinida</taxon>
        <taxon>Sphaerothecina</taxon>
        <taxon>Arcellidae</taxon>
        <taxon>Arcella</taxon>
    </lineage>
</organism>
<dbReference type="SMART" id="SM00360">
    <property type="entry name" value="RRM"/>
    <property type="match status" value="1"/>
</dbReference>
<evidence type="ECO:0000259" key="5">
    <source>
        <dbReference type="PROSITE" id="PS50102"/>
    </source>
</evidence>
<dbReference type="CDD" id="cd16074">
    <property type="entry name" value="OCRE"/>
    <property type="match status" value="1"/>
</dbReference>
<evidence type="ECO:0000256" key="3">
    <source>
        <dbReference type="PROSITE-ProRule" id="PRU00176"/>
    </source>
</evidence>
<feature type="region of interest" description="Disordered" evidence="4">
    <location>
        <begin position="262"/>
        <end position="373"/>
    </location>
</feature>
<reference evidence="6" key="1">
    <citation type="journal article" date="2020" name="J. Eukaryot. Microbiol.">
        <title>De novo Sequencing, Assembly and Annotation of the Transcriptome for the Free-Living Testate Amoeba Arcella intermedia.</title>
        <authorList>
            <person name="Ribeiro G.M."/>
            <person name="Porfirio-Sousa A.L."/>
            <person name="Maurer-Alcala X.X."/>
            <person name="Katz L.A."/>
            <person name="Lahr D.J.G."/>
        </authorList>
    </citation>
    <scope>NUCLEOTIDE SEQUENCE</scope>
</reference>
<dbReference type="Gene3D" id="3.30.70.330">
    <property type="match status" value="1"/>
</dbReference>
<keyword evidence="2" id="KW-0539">Nucleus</keyword>
<protein>
    <recommendedName>
        <fullName evidence="5">RRM domain-containing protein</fullName>
    </recommendedName>
</protein>
<dbReference type="InterPro" id="IPR035979">
    <property type="entry name" value="RBD_domain_sf"/>
</dbReference>
<proteinExistence type="predicted"/>
<dbReference type="InterPro" id="IPR000504">
    <property type="entry name" value="RRM_dom"/>
</dbReference>
<dbReference type="InterPro" id="IPR012677">
    <property type="entry name" value="Nucleotide-bd_a/b_plait_sf"/>
</dbReference>
<evidence type="ECO:0000256" key="2">
    <source>
        <dbReference type="ARBA" id="ARBA00023242"/>
    </source>
</evidence>
<dbReference type="Pfam" id="PF00076">
    <property type="entry name" value="RRM_1"/>
    <property type="match status" value="1"/>
</dbReference>
<dbReference type="GO" id="GO:0003723">
    <property type="term" value="F:RNA binding"/>
    <property type="evidence" value="ECO:0007669"/>
    <property type="project" value="UniProtKB-UniRule"/>
</dbReference>
<dbReference type="AlphaFoldDB" id="A0A6B2KZR4"/>